<dbReference type="KEGG" id="mfp:MBIO_0288"/>
<gene>
    <name evidence="1" type="ordered locus">MBIO_0288</name>
</gene>
<sequence length="204" mass="23484">MSVKITGGKMNYNEKLEKVIEECNGVVTTKECNKRNIPNSIISRAAKKGRIEKYSEGIYVAEEIPMDPHFLFQLRFPRSIFSYESALQLHGVSERFEKALEVTVNTGYKFNDTKKIFPHYVKDEYLELGVEEIKTSQGNKVRVYSLERTFCDMVANRNKVDAETFVKFMITFQGIKINYSQLNSIAKKMGVINKVVDVMGIIRE</sequence>
<dbReference type="eggNOG" id="COG5340">
    <property type="taxonomic scope" value="Bacteria"/>
</dbReference>
<evidence type="ECO:0000313" key="1">
    <source>
        <dbReference type="EMBL" id="BAH69553.1"/>
    </source>
</evidence>
<name>C4XEI1_MYCFP</name>
<dbReference type="AlphaFoldDB" id="C4XEI1"/>
<reference evidence="1 2" key="1">
    <citation type="journal article" date="2009" name="Curr. Microbiol.">
        <title>Molecular cloning and expression of a novel cholinephosphotransferase involved in glycoglycerophospholipid biosynthesis of Mycoplasma fermentans.</title>
        <authorList>
            <person name="Ishida N."/>
            <person name="Irikura D."/>
            <person name="Matsuda K."/>
            <person name="Sato S."/>
            <person name="Asano K."/>
        </authorList>
    </citation>
    <scope>NUCLEOTIDE SEQUENCE [LARGE SCALE GENOMIC DNA]</scope>
    <source>
        <strain evidence="2">ATCC 19989 / NBRC 14854 / NCTC 10117 / PG18</strain>
    </source>
</reference>
<dbReference type="EMBL" id="AP009608">
    <property type="protein sequence ID" value="BAH69553.1"/>
    <property type="molecule type" value="Genomic_DNA"/>
</dbReference>
<dbReference type="HOGENOM" id="CLU_089333_1_1_14"/>
<dbReference type="PATRIC" id="fig|496833.3.peg.714"/>
<evidence type="ECO:0000313" key="2">
    <source>
        <dbReference type="Proteomes" id="UP000006810"/>
    </source>
</evidence>
<evidence type="ECO:0008006" key="3">
    <source>
        <dbReference type="Google" id="ProtNLM"/>
    </source>
</evidence>
<proteinExistence type="predicted"/>
<keyword evidence="2" id="KW-1185">Reference proteome</keyword>
<protein>
    <recommendedName>
        <fullName evidence="3">Abortive phage infection protein</fullName>
    </recommendedName>
</protein>
<organism evidence="1 2">
    <name type="scientific">Mycoplasmopsis fermentans (strain ATCC 19989 / NBRC 14854 / NCTC 10117 / PG18)</name>
    <name type="common">Mycoplasma fermentans</name>
    <dbReference type="NCBI Taxonomy" id="496833"/>
    <lineage>
        <taxon>Bacteria</taxon>
        <taxon>Bacillati</taxon>
        <taxon>Mycoplasmatota</taxon>
        <taxon>Mycoplasmoidales</taxon>
        <taxon>Metamycoplasmataceae</taxon>
        <taxon>Mycoplasmopsis</taxon>
    </lineage>
</organism>
<dbReference type="Proteomes" id="UP000006810">
    <property type="component" value="Chromosome"/>
</dbReference>
<accession>C4XEI1</accession>